<name>A0A2A3TUB5_LEVBR</name>
<dbReference type="PANTHER" id="PTHR43685:SF5">
    <property type="entry name" value="GLYCOSYLTRANSFERASE EPSE-RELATED"/>
    <property type="match status" value="1"/>
</dbReference>
<feature type="domain" description="Glycosyltransferase 2-like" evidence="4">
    <location>
        <begin position="12"/>
        <end position="146"/>
    </location>
</feature>
<evidence type="ECO:0000313" key="5">
    <source>
        <dbReference type="EMBL" id="PBQ22455.1"/>
    </source>
</evidence>
<evidence type="ECO:0000256" key="2">
    <source>
        <dbReference type="ARBA" id="ARBA00022676"/>
    </source>
</evidence>
<evidence type="ECO:0000256" key="1">
    <source>
        <dbReference type="ARBA" id="ARBA00006739"/>
    </source>
</evidence>
<dbReference type="Proteomes" id="UP000217918">
    <property type="component" value="Unassembled WGS sequence"/>
</dbReference>
<evidence type="ECO:0000259" key="4">
    <source>
        <dbReference type="Pfam" id="PF00535"/>
    </source>
</evidence>
<proteinExistence type="inferred from homology"/>
<protein>
    <submittedName>
        <fullName evidence="5">Glycosyl transferase family 2</fullName>
    </submittedName>
</protein>
<dbReference type="PANTHER" id="PTHR43685">
    <property type="entry name" value="GLYCOSYLTRANSFERASE"/>
    <property type="match status" value="1"/>
</dbReference>
<sequence>MKLVNVSLLMSVYYREKADNLQESLESMIEQTCVPKQFVIIRDGELGSDLDEVLNNFLNRYGNLIKISLVRLNHRVNLGRALNAGLRVCKYELVARMDSDDHALPRRIELQVDFFSHNSVKVLGGNIQEFTTFWNKPVSYRKIPVSPQGIRQFSRTRNPLNHMTVMFKKDFILNVMGGYRDVLGFEDYDLWLRVLKDESEAIYNLPQVLVAARTAELQNRRGGTSYVKQNALARWVFYRDRLISLKDFLVTLSVGTLVGLSSSRFREYIYKLVLRKK</sequence>
<dbReference type="SUPFAM" id="SSF53448">
    <property type="entry name" value="Nucleotide-diphospho-sugar transferases"/>
    <property type="match status" value="1"/>
</dbReference>
<reference evidence="5 6" key="1">
    <citation type="submission" date="2017-09" db="EMBL/GenBank/DDBJ databases">
        <title>Genome sequence of Lactobacillus brevis D7.</title>
        <authorList>
            <person name="Kwon M.-S."/>
            <person name="Lim S.K."/>
            <person name="Choi H.-J."/>
        </authorList>
    </citation>
    <scope>NUCLEOTIDE SEQUENCE [LARGE SCALE GENOMIC DNA]</scope>
    <source>
        <strain evidence="5 6">D7</strain>
    </source>
</reference>
<keyword evidence="3 5" id="KW-0808">Transferase</keyword>
<evidence type="ECO:0000256" key="3">
    <source>
        <dbReference type="ARBA" id="ARBA00022679"/>
    </source>
</evidence>
<evidence type="ECO:0000313" key="6">
    <source>
        <dbReference type="Proteomes" id="UP000217918"/>
    </source>
</evidence>
<organism evidence="5 6">
    <name type="scientific">Levilactobacillus brevis</name>
    <name type="common">Lactobacillus brevis</name>
    <dbReference type="NCBI Taxonomy" id="1580"/>
    <lineage>
        <taxon>Bacteria</taxon>
        <taxon>Bacillati</taxon>
        <taxon>Bacillota</taxon>
        <taxon>Bacilli</taxon>
        <taxon>Lactobacillales</taxon>
        <taxon>Lactobacillaceae</taxon>
        <taxon>Levilactobacillus</taxon>
    </lineage>
</organism>
<comment type="similarity">
    <text evidence="1">Belongs to the glycosyltransferase 2 family.</text>
</comment>
<comment type="caution">
    <text evidence="5">The sequence shown here is derived from an EMBL/GenBank/DDBJ whole genome shotgun (WGS) entry which is preliminary data.</text>
</comment>
<dbReference type="Gene3D" id="3.90.550.10">
    <property type="entry name" value="Spore Coat Polysaccharide Biosynthesis Protein SpsA, Chain A"/>
    <property type="match status" value="1"/>
</dbReference>
<dbReference type="InterPro" id="IPR050834">
    <property type="entry name" value="Glycosyltransf_2"/>
</dbReference>
<keyword evidence="2" id="KW-0328">Glycosyltransferase</keyword>
<dbReference type="InterPro" id="IPR001173">
    <property type="entry name" value="Glyco_trans_2-like"/>
</dbReference>
<dbReference type="GO" id="GO:0016757">
    <property type="term" value="F:glycosyltransferase activity"/>
    <property type="evidence" value="ECO:0007669"/>
    <property type="project" value="UniProtKB-KW"/>
</dbReference>
<dbReference type="AlphaFoldDB" id="A0A2A3TUB5"/>
<gene>
    <name evidence="5" type="ORF">CNR29_13325</name>
</gene>
<accession>A0A2A3TUB5</accession>
<dbReference type="InterPro" id="IPR029044">
    <property type="entry name" value="Nucleotide-diphossugar_trans"/>
</dbReference>
<dbReference type="EMBL" id="NVYO01000002">
    <property type="protein sequence ID" value="PBQ22455.1"/>
    <property type="molecule type" value="Genomic_DNA"/>
</dbReference>
<dbReference type="Pfam" id="PF00535">
    <property type="entry name" value="Glycos_transf_2"/>
    <property type="match status" value="1"/>
</dbReference>